<dbReference type="InterPro" id="IPR003594">
    <property type="entry name" value="HATPase_dom"/>
</dbReference>
<dbReference type="InterPro" id="IPR036097">
    <property type="entry name" value="HisK_dim/P_sf"/>
</dbReference>
<comment type="subcellular location">
    <subcellularLocation>
        <location evidence="2">Membrane</location>
        <topology evidence="2">Multi-pass membrane protein</topology>
    </subcellularLocation>
</comment>
<name>A0A1M7TGF8_9FIRM</name>
<keyword evidence="8 14" id="KW-1133">Transmembrane helix</keyword>
<evidence type="ECO:0000313" key="18">
    <source>
        <dbReference type="Proteomes" id="UP000184010"/>
    </source>
</evidence>
<keyword evidence="5" id="KW-0808">Transferase</keyword>
<keyword evidence="7 17" id="KW-0418">Kinase</keyword>
<sequence length="346" mass="38707">MIKKISRSIRAKSTLIALVILCFSCAASLGLATGYYTLFLNDGRELAPGTLICLLAGVVVACSVIGFILLYFAAKFISDPLIHMSTATKEIAKGNFDVVIEHKSEDELGILAKNFTLMAAELKTMEYLRKDFMSNVSHEFKTPIASIQGFVEMLQDRNLSDEEFDQYTQIIIEETSRLNRLCSNMLKMSRLDNQVIYDKSVSFSLDEHIRKVVLLLEEQWSKKNLDLDIYLEPIMYWGDPELLQQLWMNLIENGIKFSPEHRTITITAKELSTTILVNIADEGIGIAEENVSRIFEKFYQADTSHAQAGNGLGLAIVKRIVELCGGTIQCESKPGAGTTFTVILPK</sequence>
<reference evidence="18" key="1">
    <citation type="submission" date="2016-12" db="EMBL/GenBank/DDBJ databases">
        <authorList>
            <person name="Varghese N."/>
            <person name="Submissions S."/>
        </authorList>
    </citation>
    <scope>NUCLEOTIDE SEQUENCE [LARGE SCALE GENOMIC DNA]</scope>
    <source>
        <strain evidence="18">DSM 11544</strain>
    </source>
</reference>
<protein>
    <recommendedName>
        <fullName evidence="13">Heme sensor protein HssS</fullName>
        <ecNumber evidence="3">2.7.13.3</ecNumber>
    </recommendedName>
</protein>
<dbReference type="InterPro" id="IPR036890">
    <property type="entry name" value="HATPase_C_sf"/>
</dbReference>
<keyword evidence="4" id="KW-0597">Phosphoprotein</keyword>
<dbReference type="Gene3D" id="1.10.287.130">
    <property type="match status" value="1"/>
</dbReference>
<dbReference type="SUPFAM" id="SSF158472">
    <property type="entry name" value="HAMP domain-like"/>
    <property type="match status" value="1"/>
</dbReference>
<dbReference type="SUPFAM" id="SSF55874">
    <property type="entry name" value="ATPase domain of HSP90 chaperone/DNA topoisomerase II/histidine kinase"/>
    <property type="match status" value="1"/>
</dbReference>
<evidence type="ECO:0000256" key="1">
    <source>
        <dbReference type="ARBA" id="ARBA00000085"/>
    </source>
</evidence>
<keyword evidence="10" id="KW-0843">Virulence</keyword>
<evidence type="ECO:0000256" key="9">
    <source>
        <dbReference type="ARBA" id="ARBA00023012"/>
    </source>
</evidence>
<accession>A0A1M7TGF8</accession>
<evidence type="ECO:0000256" key="10">
    <source>
        <dbReference type="ARBA" id="ARBA00023026"/>
    </source>
</evidence>
<evidence type="ECO:0000313" key="17">
    <source>
        <dbReference type="EMBL" id="SHN69771.1"/>
    </source>
</evidence>
<proteinExistence type="predicted"/>
<dbReference type="Pfam" id="PF02518">
    <property type="entry name" value="HATPase_c"/>
    <property type="match status" value="1"/>
</dbReference>
<dbReference type="RefSeq" id="WP_072772449.1">
    <property type="nucleotide sequence ID" value="NZ_FRDN01000006.1"/>
</dbReference>
<dbReference type="Pfam" id="PF00512">
    <property type="entry name" value="HisKA"/>
    <property type="match status" value="1"/>
</dbReference>
<keyword evidence="9" id="KW-0902">Two-component regulatory system</keyword>
<evidence type="ECO:0000256" key="7">
    <source>
        <dbReference type="ARBA" id="ARBA00022777"/>
    </source>
</evidence>
<dbReference type="AlphaFoldDB" id="A0A1M7TGF8"/>
<evidence type="ECO:0000256" key="4">
    <source>
        <dbReference type="ARBA" id="ARBA00022553"/>
    </source>
</evidence>
<dbReference type="InterPro" id="IPR003660">
    <property type="entry name" value="HAMP_dom"/>
</dbReference>
<dbReference type="Gene3D" id="6.10.340.10">
    <property type="match status" value="1"/>
</dbReference>
<keyword evidence="6 14" id="KW-0812">Transmembrane</keyword>
<dbReference type="PROSITE" id="PS50109">
    <property type="entry name" value="HIS_KIN"/>
    <property type="match status" value="1"/>
</dbReference>
<evidence type="ECO:0000256" key="5">
    <source>
        <dbReference type="ARBA" id="ARBA00022679"/>
    </source>
</evidence>
<dbReference type="FunFam" id="1.10.287.130:FF:000001">
    <property type="entry name" value="Two-component sensor histidine kinase"/>
    <property type="match status" value="1"/>
</dbReference>
<dbReference type="Proteomes" id="UP000184010">
    <property type="component" value="Unassembled WGS sequence"/>
</dbReference>
<evidence type="ECO:0000256" key="12">
    <source>
        <dbReference type="ARBA" id="ARBA00037219"/>
    </source>
</evidence>
<feature type="transmembrane region" description="Helical" evidence="14">
    <location>
        <begin position="46"/>
        <end position="74"/>
    </location>
</feature>
<evidence type="ECO:0000256" key="2">
    <source>
        <dbReference type="ARBA" id="ARBA00004141"/>
    </source>
</evidence>
<dbReference type="SUPFAM" id="SSF47384">
    <property type="entry name" value="Homodimeric domain of signal transducing histidine kinase"/>
    <property type="match status" value="1"/>
</dbReference>
<dbReference type="GO" id="GO:0000155">
    <property type="term" value="F:phosphorelay sensor kinase activity"/>
    <property type="evidence" value="ECO:0007669"/>
    <property type="project" value="InterPro"/>
</dbReference>
<feature type="domain" description="HAMP" evidence="16">
    <location>
        <begin position="75"/>
        <end position="127"/>
    </location>
</feature>
<evidence type="ECO:0000256" key="8">
    <source>
        <dbReference type="ARBA" id="ARBA00022989"/>
    </source>
</evidence>
<comment type="catalytic activity">
    <reaction evidence="1">
        <text>ATP + protein L-histidine = ADP + protein N-phospho-L-histidine.</text>
        <dbReference type="EC" id="2.7.13.3"/>
    </reaction>
</comment>
<gene>
    <name evidence="17" type="ORF">SAMN02745215_01985</name>
</gene>
<evidence type="ECO:0000259" key="15">
    <source>
        <dbReference type="PROSITE" id="PS50109"/>
    </source>
</evidence>
<dbReference type="InterPro" id="IPR005467">
    <property type="entry name" value="His_kinase_dom"/>
</dbReference>
<dbReference type="FunFam" id="3.30.565.10:FF:000006">
    <property type="entry name" value="Sensor histidine kinase WalK"/>
    <property type="match status" value="1"/>
</dbReference>
<dbReference type="PANTHER" id="PTHR45528">
    <property type="entry name" value="SENSOR HISTIDINE KINASE CPXA"/>
    <property type="match status" value="1"/>
</dbReference>
<dbReference type="InterPro" id="IPR004358">
    <property type="entry name" value="Sig_transdc_His_kin-like_C"/>
</dbReference>
<dbReference type="CDD" id="cd00075">
    <property type="entry name" value="HATPase"/>
    <property type="match status" value="1"/>
</dbReference>
<dbReference type="GO" id="GO:0005886">
    <property type="term" value="C:plasma membrane"/>
    <property type="evidence" value="ECO:0007669"/>
    <property type="project" value="TreeGrafter"/>
</dbReference>
<keyword evidence="11 14" id="KW-0472">Membrane</keyword>
<dbReference type="CDD" id="cd00082">
    <property type="entry name" value="HisKA"/>
    <property type="match status" value="1"/>
</dbReference>
<organism evidence="17 18">
    <name type="scientific">Desulfitobacterium chlororespirans DSM 11544</name>
    <dbReference type="NCBI Taxonomy" id="1121395"/>
    <lineage>
        <taxon>Bacteria</taxon>
        <taxon>Bacillati</taxon>
        <taxon>Bacillota</taxon>
        <taxon>Clostridia</taxon>
        <taxon>Eubacteriales</taxon>
        <taxon>Desulfitobacteriaceae</taxon>
        <taxon>Desulfitobacterium</taxon>
    </lineage>
</organism>
<dbReference type="EC" id="2.7.13.3" evidence="3"/>
<dbReference type="SMART" id="SM00304">
    <property type="entry name" value="HAMP"/>
    <property type="match status" value="1"/>
</dbReference>
<evidence type="ECO:0000256" key="3">
    <source>
        <dbReference type="ARBA" id="ARBA00012438"/>
    </source>
</evidence>
<dbReference type="CDD" id="cd06225">
    <property type="entry name" value="HAMP"/>
    <property type="match status" value="1"/>
</dbReference>
<dbReference type="SMART" id="SM00388">
    <property type="entry name" value="HisKA"/>
    <property type="match status" value="1"/>
</dbReference>
<dbReference type="PROSITE" id="PS50885">
    <property type="entry name" value="HAMP"/>
    <property type="match status" value="1"/>
</dbReference>
<dbReference type="InterPro" id="IPR050398">
    <property type="entry name" value="HssS/ArlS-like"/>
</dbReference>
<dbReference type="InterPro" id="IPR003661">
    <property type="entry name" value="HisK_dim/P_dom"/>
</dbReference>
<evidence type="ECO:0000256" key="11">
    <source>
        <dbReference type="ARBA" id="ARBA00023136"/>
    </source>
</evidence>
<keyword evidence="18" id="KW-1185">Reference proteome</keyword>
<dbReference type="EMBL" id="FRDN01000006">
    <property type="protein sequence ID" value="SHN69771.1"/>
    <property type="molecule type" value="Genomic_DNA"/>
</dbReference>
<evidence type="ECO:0000256" key="14">
    <source>
        <dbReference type="SAM" id="Phobius"/>
    </source>
</evidence>
<evidence type="ECO:0000259" key="16">
    <source>
        <dbReference type="PROSITE" id="PS50885"/>
    </source>
</evidence>
<dbReference type="PRINTS" id="PR00344">
    <property type="entry name" value="BCTRLSENSOR"/>
</dbReference>
<feature type="domain" description="Histidine kinase" evidence="15">
    <location>
        <begin position="135"/>
        <end position="346"/>
    </location>
</feature>
<dbReference type="STRING" id="1121395.SAMN02745215_01985"/>
<dbReference type="PANTHER" id="PTHR45528:SF11">
    <property type="entry name" value="HISTIDINE KINASE"/>
    <property type="match status" value="1"/>
</dbReference>
<dbReference type="SMART" id="SM00387">
    <property type="entry name" value="HATPase_c"/>
    <property type="match status" value="1"/>
</dbReference>
<comment type="function">
    <text evidence="12">Member of the two-component regulatory system HssS/HssR involved in intracellular heme homeostasis and tempering of staphylococcal virulence. HssS functions as a heme sensor histidine kinase which is autophosphorylated at a histidine residue and transfers its phosphate group to an aspartate residue of HssR. HssR/HssS activates the expression of hrtAB, an efflux pump, in response to extracellular heme, hemin, hemoglobin or blood.</text>
</comment>
<dbReference type="Pfam" id="PF00672">
    <property type="entry name" value="HAMP"/>
    <property type="match status" value="1"/>
</dbReference>
<dbReference type="Gene3D" id="3.30.565.10">
    <property type="entry name" value="Histidine kinase-like ATPase, C-terminal domain"/>
    <property type="match status" value="1"/>
</dbReference>
<evidence type="ECO:0000256" key="6">
    <source>
        <dbReference type="ARBA" id="ARBA00022692"/>
    </source>
</evidence>
<evidence type="ECO:0000256" key="13">
    <source>
        <dbReference type="ARBA" id="ARBA00040841"/>
    </source>
</evidence>